<evidence type="ECO:0000259" key="7">
    <source>
        <dbReference type="Pfam" id="PF25967"/>
    </source>
</evidence>
<dbReference type="Pfam" id="PF25917">
    <property type="entry name" value="BSH_RND"/>
    <property type="match status" value="1"/>
</dbReference>
<evidence type="ECO:0000256" key="2">
    <source>
        <dbReference type="ARBA" id="ARBA00009477"/>
    </source>
</evidence>
<dbReference type="Gene3D" id="6.10.140.1990">
    <property type="match status" value="1"/>
</dbReference>
<keyword evidence="9" id="KW-1185">Reference proteome</keyword>
<feature type="domain" description="Multidrug resistance protein MdtA-like C-terminal permuted SH3" evidence="7">
    <location>
        <begin position="324"/>
        <end position="384"/>
    </location>
</feature>
<dbReference type="NCBIfam" id="TIGR01730">
    <property type="entry name" value="RND_mfp"/>
    <property type="match status" value="1"/>
</dbReference>
<comment type="similarity">
    <text evidence="2">Belongs to the membrane fusion protein (MFP) (TC 8.A.1) family.</text>
</comment>
<proteinExistence type="inferred from homology"/>
<dbReference type="Gene3D" id="2.40.420.20">
    <property type="match status" value="1"/>
</dbReference>
<evidence type="ECO:0000256" key="1">
    <source>
        <dbReference type="ARBA" id="ARBA00004196"/>
    </source>
</evidence>
<evidence type="ECO:0000256" key="5">
    <source>
        <dbReference type="SAM" id="MobiDB-lite"/>
    </source>
</evidence>
<dbReference type="SUPFAM" id="SSF111369">
    <property type="entry name" value="HlyD-like secretion proteins"/>
    <property type="match status" value="1"/>
</dbReference>
<dbReference type="InterPro" id="IPR058625">
    <property type="entry name" value="MdtA-like_BSH"/>
</dbReference>
<reference evidence="8" key="1">
    <citation type="submission" date="2022-10" db="EMBL/GenBank/DDBJ databases">
        <title>Characterization and whole genome sequencing of a new Roseateles species, isolated from fresh water.</title>
        <authorList>
            <person name="Guliayeva D.Y."/>
            <person name="Akhremchuk A.E."/>
            <person name="Sikolenko M.A."/>
            <person name="Valentovich L.N."/>
            <person name="Sidarenka A.V."/>
        </authorList>
    </citation>
    <scope>NUCLEOTIDE SEQUENCE</scope>
    <source>
        <strain evidence="8">BIM B-1768</strain>
    </source>
</reference>
<dbReference type="RefSeq" id="WP_261756961.1">
    <property type="nucleotide sequence ID" value="NZ_CP104562.2"/>
</dbReference>
<keyword evidence="3" id="KW-0813">Transport</keyword>
<evidence type="ECO:0000256" key="3">
    <source>
        <dbReference type="ARBA" id="ARBA00022448"/>
    </source>
</evidence>
<feature type="compositionally biased region" description="Low complexity" evidence="5">
    <location>
        <begin position="274"/>
        <end position="287"/>
    </location>
</feature>
<evidence type="ECO:0000259" key="6">
    <source>
        <dbReference type="Pfam" id="PF25917"/>
    </source>
</evidence>
<accession>A0ABY6AVJ0</accession>
<organism evidence="8 9">
    <name type="scientific">Roseateles amylovorans</name>
    <dbReference type="NCBI Taxonomy" id="2978473"/>
    <lineage>
        <taxon>Bacteria</taxon>
        <taxon>Pseudomonadati</taxon>
        <taxon>Pseudomonadota</taxon>
        <taxon>Betaproteobacteria</taxon>
        <taxon>Burkholderiales</taxon>
        <taxon>Sphaerotilaceae</taxon>
        <taxon>Roseateles</taxon>
    </lineage>
</organism>
<dbReference type="InterPro" id="IPR030190">
    <property type="entry name" value="MacA_alpha-hairpin_sf"/>
</dbReference>
<sequence length="403" mass="42497">MKNWLKPGRLVLLAVILAIVALIVKSVWFSPPPPPQVTTAAVERGDIEESVLATGTINAFKLVSVGARATGEVKRLHVALGEKVKEGQLIAEIDALTQQNALRDAQASLRSAEALLGSRKATLAQAELALKRQRELRAADAGAQADLETAEASLGTARAEVDSQQAMVAQARINVDTAQLNLGYARVLAPMDGTVVAIVTEQGQTVNATQSAPTIIKLARLSTMTIKAKISEADVPRVKPGMPVYFSLLGNPDRRIQASLRAIEPGDTTLADASSTSTTSSSSSSTSTSAIYYNGIFDVPNDDGTLRINMTAQTTIVLARAKGVLTVPATALGKRDAKTGQYTVRVQGAEGRIEERQVRIGLNNRVRAEVQDGLRDGERVVTSEAIAGGAGQDKGGRRGPPPV</sequence>
<evidence type="ECO:0000313" key="8">
    <source>
        <dbReference type="EMBL" id="UXH77219.1"/>
    </source>
</evidence>
<dbReference type="Gene3D" id="2.40.50.100">
    <property type="match status" value="1"/>
</dbReference>
<evidence type="ECO:0000256" key="4">
    <source>
        <dbReference type="ARBA" id="ARBA00023054"/>
    </source>
</evidence>
<evidence type="ECO:0000313" key="9">
    <source>
        <dbReference type="Proteomes" id="UP001064933"/>
    </source>
</evidence>
<comment type="subcellular location">
    <subcellularLocation>
        <location evidence="1">Cell envelope</location>
    </subcellularLocation>
</comment>
<keyword evidence="4" id="KW-0175">Coiled coil</keyword>
<feature type="region of interest" description="Disordered" evidence="5">
    <location>
        <begin position="267"/>
        <end position="287"/>
    </location>
</feature>
<dbReference type="PANTHER" id="PTHR30469">
    <property type="entry name" value="MULTIDRUG RESISTANCE PROTEIN MDTA"/>
    <property type="match status" value="1"/>
</dbReference>
<gene>
    <name evidence="8" type="ORF">N4261_19710</name>
</gene>
<feature type="domain" description="Multidrug resistance protein MdtA-like barrel-sandwich hybrid" evidence="6">
    <location>
        <begin position="62"/>
        <end position="216"/>
    </location>
</feature>
<dbReference type="Pfam" id="PF25967">
    <property type="entry name" value="RND-MFP_C"/>
    <property type="match status" value="1"/>
</dbReference>
<dbReference type="EMBL" id="CP104562">
    <property type="protein sequence ID" value="UXH77219.1"/>
    <property type="molecule type" value="Genomic_DNA"/>
</dbReference>
<dbReference type="PANTHER" id="PTHR30469:SF33">
    <property type="entry name" value="SLR1207 PROTEIN"/>
    <property type="match status" value="1"/>
</dbReference>
<dbReference type="InterPro" id="IPR006143">
    <property type="entry name" value="RND_pump_MFP"/>
</dbReference>
<dbReference type="Gene3D" id="2.40.30.170">
    <property type="match status" value="1"/>
</dbReference>
<dbReference type="InterPro" id="IPR058627">
    <property type="entry name" value="MdtA-like_C"/>
</dbReference>
<dbReference type="Proteomes" id="UP001064933">
    <property type="component" value="Chromosome"/>
</dbReference>
<feature type="region of interest" description="Disordered" evidence="5">
    <location>
        <begin position="384"/>
        <end position="403"/>
    </location>
</feature>
<protein>
    <submittedName>
        <fullName evidence="8">Efflux RND transporter periplasmic adaptor subunit</fullName>
    </submittedName>
</protein>
<name>A0ABY6AVJ0_9BURK</name>